<dbReference type="PROSITE" id="PS51257">
    <property type="entry name" value="PROKAR_LIPOPROTEIN"/>
    <property type="match status" value="1"/>
</dbReference>
<dbReference type="Gene3D" id="2.50.20.20">
    <property type="match status" value="1"/>
</dbReference>
<dbReference type="RefSeq" id="WP_059069351.1">
    <property type="nucleotide sequence ID" value="NZ_JAOQJX010000003.1"/>
</dbReference>
<protein>
    <recommendedName>
        <fullName evidence="4">Lipoprotein</fullName>
    </recommendedName>
</protein>
<keyword evidence="3" id="KW-1185">Reference proteome</keyword>
<feature type="signal peptide" evidence="1">
    <location>
        <begin position="1"/>
        <end position="26"/>
    </location>
</feature>
<reference evidence="2 3" key="1">
    <citation type="journal article" date="2021" name="ISME Commun">
        <title>Automated analysis of genomic sequences facilitates high-throughput and comprehensive description of bacteria.</title>
        <authorList>
            <person name="Hitch T.C.A."/>
        </authorList>
    </citation>
    <scope>NUCLEOTIDE SEQUENCE [LARGE SCALE GENOMIC DNA]</scope>
    <source>
        <strain evidence="2 3">H2_18</strain>
    </source>
</reference>
<comment type="caution">
    <text evidence="2">The sequence shown here is derived from an EMBL/GenBank/DDBJ whole genome shotgun (WGS) entry which is preliminary data.</text>
</comment>
<proteinExistence type="predicted"/>
<evidence type="ECO:0000313" key="3">
    <source>
        <dbReference type="Proteomes" id="UP001652394"/>
    </source>
</evidence>
<dbReference type="EMBL" id="JAOQJX010000003">
    <property type="protein sequence ID" value="MCU6746779.1"/>
    <property type="molecule type" value="Genomic_DNA"/>
</dbReference>
<name>A0ABT2T931_9FIRM</name>
<feature type="chain" id="PRO_5046506856" description="Lipoprotein" evidence="1">
    <location>
        <begin position="27"/>
        <end position="274"/>
    </location>
</feature>
<accession>A0ABT2T931</accession>
<keyword evidence="1" id="KW-0732">Signal</keyword>
<evidence type="ECO:0008006" key="4">
    <source>
        <dbReference type="Google" id="ProtNLM"/>
    </source>
</evidence>
<evidence type="ECO:0000313" key="2">
    <source>
        <dbReference type="EMBL" id="MCU6746779.1"/>
    </source>
</evidence>
<dbReference type="Proteomes" id="UP001652394">
    <property type="component" value="Unassembled WGS sequence"/>
</dbReference>
<dbReference type="InterPro" id="IPR046720">
    <property type="entry name" value="DUF6612"/>
</dbReference>
<evidence type="ECO:0000256" key="1">
    <source>
        <dbReference type="SAM" id="SignalP"/>
    </source>
</evidence>
<organism evidence="2 3">
    <name type="scientific">Faecalicatena acetigenes</name>
    <dbReference type="NCBI Taxonomy" id="2981790"/>
    <lineage>
        <taxon>Bacteria</taxon>
        <taxon>Bacillati</taxon>
        <taxon>Bacillota</taxon>
        <taxon>Clostridia</taxon>
        <taxon>Lachnospirales</taxon>
        <taxon>Lachnospiraceae</taxon>
        <taxon>Faecalicatena</taxon>
    </lineage>
</organism>
<dbReference type="Pfam" id="PF20316">
    <property type="entry name" value="DUF6612"/>
    <property type="match status" value="1"/>
</dbReference>
<sequence length="274" mass="30789">MKQNRKKKHIASVLCMIVLLCTGVTVLTGCRQETSKKLVDSAAKNMEKEESFANTVKLDIGVETVVDSRGISMEMDMESTARPKAGHAKGTAKVHVKGAEVASDIEIYQVTEGEKHVTYSSIYGEWMKEEADTSAQIGVNESFFQSAKEHMEEFHLSGETVEVEGQECYQMYGNIPCKELTDFLGKEMIYAFGLLELPDMETIENMEIPVTFDVYKKEMLPARMIVDMKEAVDGLYDSYGQGENVKDFTIELVFRKYGEIEKIQVPVEVKEAAE</sequence>
<gene>
    <name evidence="2" type="ORF">OCV51_03735</name>
</gene>